<dbReference type="Gene3D" id="3.40.50.360">
    <property type="match status" value="1"/>
</dbReference>
<dbReference type="RefSeq" id="WP_178039520.1">
    <property type="nucleotide sequence ID" value="NZ_JBBMFE010000021.1"/>
</dbReference>
<sequence length="170" mass="18851">MNHILIAYFSRAGENYFGGKIKSVEVGNTEICAKELKKAIEADLFKIEMKEPYSDNYKKCVAQAMKDMTIKRRPELKKLPESIEPYDTIVLGYPNYCGSMPQAVTTFLTAFDFTGKKILPFCTNEGSGMGRSEGVIKKLCPTAEVKEGLPVHGSMAAQAGPTLAEWVKRN</sequence>
<keyword evidence="3" id="KW-1185">Reference proteome</keyword>
<dbReference type="EMBL" id="JBBMFE010000021">
    <property type="protein sequence ID" value="MEQ2473939.1"/>
    <property type="molecule type" value="Genomic_DNA"/>
</dbReference>
<dbReference type="Pfam" id="PF12682">
    <property type="entry name" value="Flavodoxin_4"/>
    <property type="match status" value="1"/>
</dbReference>
<evidence type="ECO:0000259" key="1">
    <source>
        <dbReference type="Pfam" id="PF12682"/>
    </source>
</evidence>
<gene>
    <name evidence="2" type="ORF">WMO29_15820</name>
</gene>
<accession>A0ABV1FLK7</accession>
<feature type="domain" description="Flavodoxin-like" evidence="1">
    <location>
        <begin position="27"/>
        <end position="168"/>
    </location>
</feature>
<dbReference type="PANTHER" id="PTHR39201">
    <property type="entry name" value="EXPORTED PROTEIN-RELATED"/>
    <property type="match status" value="1"/>
</dbReference>
<dbReference type="InterPro" id="IPR029039">
    <property type="entry name" value="Flavoprotein-like_sf"/>
</dbReference>
<organism evidence="2 3">
    <name type="scientific">Laedolimicola intestinihominis</name>
    <dbReference type="NCBI Taxonomy" id="3133166"/>
    <lineage>
        <taxon>Bacteria</taxon>
        <taxon>Bacillati</taxon>
        <taxon>Bacillota</taxon>
        <taxon>Clostridia</taxon>
        <taxon>Lachnospirales</taxon>
        <taxon>Lachnospiraceae</taxon>
        <taxon>Laedolimicola</taxon>
    </lineage>
</organism>
<dbReference type="InterPro" id="IPR008254">
    <property type="entry name" value="Flavodoxin/NO_synth"/>
</dbReference>
<dbReference type="SUPFAM" id="SSF52218">
    <property type="entry name" value="Flavoproteins"/>
    <property type="match status" value="1"/>
</dbReference>
<dbReference type="Proteomes" id="UP001438008">
    <property type="component" value="Unassembled WGS sequence"/>
</dbReference>
<evidence type="ECO:0000313" key="2">
    <source>
        <dbReference type="EMBL" id="MEQ2473939.1"/>
    </source>
</evidence>
<name>A0ABV1FLK7_9FIRM</name>
<evidence type="ECO:0000313" key="3">
    <source>
        <dbReference type="Proteomes" id="UP001438008"/>
    </source>
</evidence>
<reference evidence="2 3" key="1">
    <citation type="submission" date="2024-03" db="EMBL/GenBank/DDBJ databases">
        <title>Human intestinal bacterial collection.</title>
        <authorList>
            <person name="Pauvert C."/>
            <person name="Hitch T.C.A."/>
            <person name="Clavel T."/>
        </authorList>
    </citation>
    <scope>NUCLEOTIDE SEQUENCE [LARGE SCALE GENOMIC DNA]</scope>
    <source>
        <strain evidence="2 3">CLA-AA-H132</strain>
    </source>
</reference>
<protein>
    <submittedName>
        <fullName evidence="2">Flavodoxin</fullName>
    </submittedName>
</protein>
<dbReference type="PANTHER" id="PTHR39201:SF1">
    <property type="entry name" value="FLAVODOXIN-LIKE DOMAIN-CONTAINING PROTEIN"/>
    <property type="match status" value="1"/>
</dbReference>
<proteinExistence type="predicted"/>
<comment type="caution">
    <text evidence="2">The sequence shown here is derived from an EMBL/GenBank/DDBJ whole genome shotgun (WGS) entry which is preliminary data.</text>
</comment>